<dbReference type="EMBL" id="CAJOBO010003428">
    <property type="protein sequence ID" value="CAF4492297.1"/>
    <property type="molecule type" value="Genomic_DNA"/>
</dbReference>
<proteinExistence type="predicted"/>
<accession>A0A820UYH7</accession>
<dbReference type="AlphaFoldDB" id="A0A820UYH7"/>
<gene>
    <name evidence="2" type="ORF">HFQ381_LOCUS27123</name>
</gene>
<evidence type="ECO:0000256" key="1">
    <source>
        <dbReference type="SAM" id="MobiDB-lite"/>
    </source>
</evidence>
<feature type="region of interest" description="Disordered" evidence="1">
    <location>
        <begin position="1"/>
        <end position="67"/>
    </location>
</feature>
<dbReference type="Proteomes" id="UP000663851">
    <property type="component" value="Unassembled WGS sequence"/>
</dbReference>
<evidence type="ECO:0000313" key="3">
    <source>
        <dbReference type="Proteomes" id="UP000663851"/>
    </source>
</evidence>
<evidence type="ECO:0000313" key="2">
    <source>
        <dbReference type="EMBL" id="CAF4492297.1"/>
    </source>
</evidence>
<feature type="compositionally biased region" description="Polar residues" evidence="1">
    <location>
        <begin position="13"/>
        <end position="22"/>
    </location>
</feature>
<protein>
    <submittedName>
        <fullName evidence="2">Uncharacterized protein</fullName>
    </submittedName>
</protein>
<sequence length="193" mass="21666">MTSKMNKNHDDSATLSFSSAHSPYNLRRNQSHTSATTSSIASNQLQSSSSDDKEVIDNNNANDIELSDDEPDAIIVAKRIEQKQQKITTSKRLFEHIDDNNNLCQICLKVTNQNFEQQRCQSTQSSRPSTSYMPEMLFESQGNQSAANPKQIKPEKKRELHESAIDCIITDGRPFGDFRRLGMSTFFSGICPG</sequence>
<name>A0A820UYH7_9BILA</name>
<organism evidence="2 3">
    <name type="scientific">Rotaria socialis</name>
    <dbReference type="NCBI Taxonomy" id="392032"/>
    <lineage>
        <taxon>Eukaryota</taxon>
        <taxon>Metazoa</taxon>
        <taxon>Spiralia</taxon>
        <taxon>Gnathifera</taxon>
        <taxon>Rotifera</taxon>
        <taxon>Eurotatoria</taxon>
        <taxon>Bdelloidea</taxon>
        <taxon>Philodinida</taxon>
        <taxon>Philodinidae</taxon>
        <taxon>Rotaria</taxon>
    </lineage>
</organism>
<reference evidence="2" key="1">
    <citation type="submission" date="2021-02" db="EMBL/GenBank/DDBJ databases">
        <authorList>
            <person name="Nowell W R."/>
        </authorList>
    </citation>
    <scope>NUCLEOTIDE SEQUENCE</scope>
</reference>
<comment type="caution">
    <text evidence="2">The sequence shown here is derived from an EMBL/GenBank/DDBJ whole genome shotgun (WGS) entry which is preliminary data.</text>
</comment>
<feature type="compositionally biased region" description="Low complexity" evidence="1">
    <location>
        <begin position="31"/>
        <end position="49"/>
    </location>
</feature>